<gene>
    <name evidence="11" type="ORF">MUK42_35904</name>
</gene>
<keyword evidence="7 9" id="KW-0472">Membrane</keyword>
<keyword evidence="3" id="KW-0813">Transport</keyword>
<dbReference type="GO" id="GO:0005886">
    <property type="term" value="C:plasma membrane"/>
    <property type="evidence" value="ECO:0007669"/>
    <property type="project" value="TreeGrafter"/>
</dbReference>
<dbReference type="InterPro" id="IPR013099">
    <property type="entry name" value="K_chnl_dom"/>
</dbReference>
<evidence type="ECO:0000256" key="5">
    <source>
        <dbReference type="ARBA" id="ARBA00022989"/>
    </source>
</evidence>
<dbReference type="Pfam" id="PF07885">
    <property type="entry name" value="Ion_trans_2"/>
    <property type="match status" value="1"/>
</dbReference>
<dbReference type="PANTHER" id="PTHR11003">
    <property type="entry name" value="POTASSIUM CHANNEL, SUBFAMILY K"/>
    <property type="match status" value="1"/>
</dbReference>
<feature type="domain" description="Potassium channel" evidence="10">
    <location>
        <begin position="210"/>
        <end position="257"/>
    </location>
</feature>
<keyword evidence="4 9" id="KW-0812">Transmembrane</keyword>
<comment type="similarity">
    <text evidence="2">Belongs to the two pore domain potassium channel (TC 1.A.1.7) family.</text>
</comment>
<dbReference type="GO" id="GO:0009705">
    <property type="term" value="C:plant-type vacuole membrane"/>
    <property type="evidence" value="ECO:0007669"/>
    <property type="project" value="TreeGrafter"/>
</dbReference>
<evidence type="ECO:0000256" key="4">
    <source>
        <dbReference type="ARBA" id="ARBA00022692"/>
    </source>
</evidence>
<dbReference type="OrthoDB" id="415460at2759"/>
<dbReference type="GO" id="GO:0015271">
    <property type="term" value="F:outward rectifier potassium channel activity"/>
    <property type="evidence" value="ECO:0007669"/>
    <property type="project" value="TreeGrafter"/>
</dbReference>
<dbReference type="EMBL" id="CP097509">
    <property type="protein sequence ID" value="URE17800.1"/>
    <property type="molecule type" value="Genomic_DNA"/>
</dbReference>
<evidence type="ECO:0000256" key="8">
    <source>
        <dbReference type="ARBA" id="ARBA00023303"/>
    </source>
</evidence>
<dbReference type="Gene3D" id="1.10.287.70">
    <property type="match status" value="1"/>
</dbReference>
<proteinExistence type="inferred from homology"/>
<evidence type="ECO:0000256" key="2">
    <source>
        <dbReference type="ARBA" id="ARBA00010159"/>
    </source>
</evidence>
<protein>
    <submittedName>
        <fullName evidence="11">Potassium channel</fullName>
    </submittedName>
</protein>
<keyword evidence="6" id="KW-0406">Ion transport</keyword>
<evidence type="ECO:0000256" key="1">
    <source>
        <dbReference type="ARBA" id="ARBA00004141"/>
    </source>
</evidence>
<feature type="transmembrane region" description="Helical" evidence="9">
    <location>
        <begin position="226"/>
        <end position="243"/>
    </location>
</feature>
<dbReference type="Proteomes" id="UP001055439">
    <property type="component" value="Chromosome 7"/>
</dbReference>
<evidence type="ECO:0000259" key="10">
    <source>
        <dbReference type="Pfam" id="PF07885"/>
    </source>
</evidence>
<evidence type="ECO:0000313" key="12">
    <source>
        <dbReference type="Proteomes" id="UP001055439"/>
    </source>
</evidence>
<dbReference type="GO" id="GO:0030322">
    <property type="term" value="P:stabilization of membrane potential"/>
    <property type="evidence" value="ECO:0007669"/>
    <property type="project" value="TreeGrafter"/>
</dbReference>
<name>A0A9E7GMY6_9LILI</name>
<feature type="transmembrane region" description="Helical" evidence="9">
    <location>
        <begin position="200"/>
        <end position="220"/>
    </location>
</feature>
<reference evidence="11" key="1">
    <citation type="submission" date="2022-05" db="EMBL/GenBank/DDBJ databases">
        <title>The Musa troglodytarum L. genome provides insights into the mechanism of non-climacteric behaviour and enrichment of carotenoids.</title>
        <authorList>
            <person name="Wang J."/>
        </authorList>
    </citation>
    <scope>NUCLEOTIDE SEQUENCE</scope>
    <source>
        <tissue evidence="11">Leaf</tissue>
    </source>
</reference>
<accession>A0A9E7GMY6</accession>
<keyword evidence="5 9" id="KW-1133">Transmembrane helix</keyword>
<keyword evidence="8 11" id="KW-0407">Ion channel</keyword>
<keyword evidence="12" id="KW-1185">Reference proteome</keyword>
<dbReference type="AlphaFoldDB" id="A0A9E7GMY6"/>
<sequence length="350" mass="38872">MLEQETFAETQVLMIIGDITLTMRMKYWTRSSWAVEHCRRTMERAVDAWRLRTTIVPCRDNDWREGNHCHPARFAWCRIGIEDSTGVDHTVREHSHQKRASKWRSVALSCLRHTAQATTSMVASSGSGGEGEGGKELPRTLSCRILRIFGYRRLAAPSLLVEALWGGVGGLTMAEARVPASPKWAVPVVDDAAEGLVRSLGLMVGAVLLSIGVGTVVLRLLENLDWMNAVYLLVTSVTTIGYGDRAFNTTRRRIFMSAAVGKAFLYLAPEEEAKEREDVLPQQQEEEVAGGVDTEELLQHSAAERASPKDNIRGSPLRYSVLYRVQVQESAAARKQLPRGERPIASQLMA</sequence>
<evidence type="ECO:0000313" key="11">
    <source>
        <dbReference type="EMBL" id="URE17800.1"/>
    </source>
</evidence>
<dbReference type="SUPFAM" id="SSF81324">
    <property type="entry name" value="Voltage-gated potassium channels"/>
    <property type="match status" value="1"/>
</dbReference>
<comment type="subcellular location">
    <subcellularLocation>
        <location evidence="1">Membrane</location>
        <topology evidence="1">Multi-pass membrane protein</topology>
    </subcellularLocation>
</comment>
<dbReference type="GO" id="GO:0022841">
    <property type="term" value="F:potassium ion leak channel activity"/>
    <property type="evidence" value="ECO:0007669"/>
    <property type="project" value="TreeGrafter"/>
</dbReference>
<evidence type="ECO:0000256" key="6">
    <source>
        <dbReference type="ARBA" id="ARBA00023065"/>
    </source>
</evidence>
<dbReference type="PANTHER" id="PTHR11003:SF268">
    <property type="entry name" value="TWO-PORE POTASSIUM CHANNEL 4-RELATED"/>
    <property type="match status" value="1"/>
</dbReference>
<evidence type="ECO:0000256" key="7">
    <source>
        <dbReference type="ARBA" id="ARBA00023136"/>
    </source>
</evidence>
<organism evidence="11 12">
    <name type="scientific">Musa troglodytarum</name>
    <name type="common">fe'i banana</name>
    <dbReference type="NCBI Taxonomy" id="320322"/>
    <lineage>
        <taxon>Eukaryota</taxon>
        <taxon>Viridiplantae</taxon>
        <taxon>Streptophyta</taxon>
        <taxon>Embryophyta</taxon>
        <taxon>Tracheophyta</taxon>
        <taxon>Spermatophyta</taxon>
        <taxon>Magnoliopsida</taxon>
        <taxon>Liliopsida</taxon>
        <taxon>Zingiberales</taxon>
        <taxon>Musaceae</taxon>
        <taxon>Musa</taxon>
    </lineage>
</organism>
<evidence type="ECO:0000256" key="9">
    <source>
        <dbReference type="SAM" id="Phobius"/>
    </source>
</evidence>
<dbReference type="InterPro" id="IPR003280">
    <property type="entry name" value="2pore_dom_K_chnl"/>
</dbReference>
<evidence type="ECO:0000256" key="3">
    <source>
        <dbReference type="ARBA" id="ARBA00022448"/>
    </source>
</evidence>